<dbReference type="GO" id="GO:0005615">
    <property type="term" value="C:extracellular space"/>
    <property type="evidence" value="ECO:0007669"/>
    <property type="project" value="TreeGrafter"/>
</dbReference>
<evidence type="ECO:0000313" key="3">
    <source>
        <dbReference type="Proteomes" id="UP000786811"/>
    </source>
</evidence>
<comment type="caution">
    <text evidence="2">The sequence shown here is derived from an EMBL/GenBank/DDBJ whole genome shotgun (WGS) entry which is preliminary data.</text>
</comment>
<reference evidence="2" key="1">
    <citation type="submission" date="2021-04" db="EMBL/GenBank/DDBJ databases">
        <authorList>
            <person name="Chebbi M.A.C M."/>
        </authorList>
    </citation>
    <scope>NUCLEOTIDE SEQUENCE</scope>
</reference>
<dbReference type="InterPro" id="IPR004245">
    <property type="entry name" value="DUF229"/>
</dbReference>
<sequence>MIRIASCYLKRLTVVILLAAFVYCVVQVLKSELNFNDNDLSNSDKLMHISQLIRDSNKQKKYTEDGVACKLPELEINNPEILKFIHEVPPLQCSPEDWVTAEGSRVFILERARERYGPITCAFSEILRVDDYTVRLTEPHESDDAYILRNSDFVDVKCESKIGNQWHSVLAGVKEDPEIKKTISWENIPEGGLNLNVLMFGFDSLSRNAFIRKLPKTYQYLKQSLNAQVLEGYNIIGDGTPQALIPILTGKIELELPETRKRMGALANYVDVYPMIWKKYKDSGYITGFMEDVHHIGTFTYRLKGFKEQPTNHYMRTYYLAAEPYFKYSKKFCMGGLPRHVVMMNYIKNIYDVYRDKPKFIFGFHGELSHDSYNDIGAADVDLLKWVKSLQDQGHLNNTVLILMSDHGHRFAKIRNTLAGKQEERLPFFAFIFPPWFKQVHPRAYANFVYNTRHLSTPFDIHKTLERILKMETPKDADTQERDISLFDKIPADRTCADAFIEPHWCVCLTWQEIPVTNSTVVEVALSFIKFLNSYTQEHRNICEILRLDEIMWAAKLVPTKGLLKFEKSSDKDGFIGDFSAKTHLTNEIYQIKVKLSPGGGSFEASIDHNIEKNIFSTKISHVSRINKYGSQARCVENEFFHLRKYCYCKN</sequence>
<dbReference type="AlphaFoldDB" id="A0A8J2HNQ5"/>
<dbReference type="OrthoDB" id="413313at2759"/>
<dbReference type="FunFam" id="3.40.720.10:FF:000017">
    <property type="entry name" value="Predicted protein"/>
    <property type="match status" value="1"/>
</dbReference>
<dbReference type="Pfam" id="PF02995">
    <property type="entry name" value="DUF229"/>
    <property type="match status" value="1"/>
</dbReference>
<dbReference type="CDD" id="cd16021">
    <property type="entry name" value="ALP_like"/>
    <property type="match status" value="1"/>
</dbReference>
<feature type="transmembrane region" description="Helical" evidence="1">
    <location>
        <begin position="12"/>
        <end position="29"/>
    </location>
</feature>
<dbReference type="EMBL" id="CAJNRD030001123">
    <property type="protein sequence ID" value="CAG5102670.1"/>
    <property type="molecule type" value="Genomic_DNA"/>
</dbReference>
<keyword evidence="1" id="KW-0472">Membrane</keyword>
<protein>
    <submittedName>
        <fullName evidence="2">Uncharacterized protein</fullName>
    </submittedName>
</protein>
<keyword evidence="1" id="KW-1133">Transmembrane helix</keyword>
<dbReference type="Proteomes" id="UP000786811">
    <property type="component" value="Unassembled WGS sequence"/>
</dbReference>
<dbReference type="SUPFAM" id="SSF53649">
    <property type="entry name" value="Alkaline phosphatase-like"/>
    <property type="match status" value="1"/>
</dbReference>
<dbReference type="InterPro" id="IPR017850">
    <property type="entry name" value="Alkaline_phosphatase_core_sf"/>
</dbReference>
<gene>
    <name evidence="2" type="ORF">HICCMSTLAB_LOCUS11125</name>
</gene>
<dbReference type="Gene3D" id="3.40.720.10">
    <property type="entry name" value="Alkaline Phosphatase, subunit A"/>
    <property type="match status" value="1"/>
</dbReference>
<name>A0A8J2HNQ5_COTCN</name>
<evidence type="ECO:0000313" key="2">
    <source>
        <dbReference type="EMBL" id="CAG5102670.1"/>
    </source>
</evidence>
<organism evidence="2 3">
    <name type="scientific">Cotesia congregata</name>
    <name type="common">Parasitoid wasp</name>
    <name type="synonym">Apanteles congregatus</name>
    <dbReference type="NCBI Taxonomy" id="51543"/>
    <lineage>
        <taxon>Eukaryota</taxon>
        <taxon>Metazoa</taxon>
        <taxon>Ecdysozoa</taxon>
        <taxon>Arthropoda</taxon>
        <taxon>Hexapoda</taxon>
        <taxon>Insecta</taxon>
        <taxon>Pterygota</taxon>
        <taxon>Neoptera</taxon>
        <taxon>Endopterygota</taxon>
        <taxon>Hymenoptera</taxon>
        <taxon>Apocrita</taxon>
        <taxon>Ichneumonoidea</taxon>
        <taxon>Braconidae</taxon>
        <taxon>Microgastrinae</taxon>
        <taxon>Cotesia</taxon>
    </lineage>
</organism>
<evidence type="ECO:0000256" key="1">
    <source>
        <dbReference type="SAM" id="Phobius"/>
    </source>
</evidence>
<dbReference type="PANTHER" id="PTHR10974:SF73">
    <property type="entry name" value="FI21235P1"/>
    <property type="match status" value="1"/>
</dbReference>
<proteinExistence type="predicted"/>
<dbReference type="PANTHER" id="PTHR10974">
    <property type="entry name" value="FI08016P-RELATED"/>
    <property type="match status" value="1"/>
</dbReference>
<keyword evidence="3" id="KW-1185">Reference proteome</keyword>
<accession>A0A8J2HNQ5</accession>
<keyword evidence="1" id="KW-0812">Transmembrane</keyword>